<dbReference type="RefSeq" id="WP_123253981.1">
    <property type="nucleotide sequence ID" value="NZ_RBED01000045.1"/>
</dbReference>
<keyword evidence="3" id="KW-1185">Reference proteome</keyword>
<keyword evidence="1" id="KW-1133">Transmembrane helix</keyword>
<feature type="transmembrane region" description="Helical" evidence="1">
    <location>
        <begin position="48"/>
        <end position="69"/>
    </location>
</feature>
<evidence type="ECO:0000256" key="1">
    <source>
        <dbReference type="SAM" id="Phobius"/>
    </source>
</evidence>
<dbReference type="EMBL" id="RBED01000045">
    <property type="protein sequence ID" value="RNL59211.1"/>
    <property type="molecule type" value="Genomic_DNA"/>
</dbReference>
<sequence>MMRGFGRRGTGGRGIGFFGVVYLAIGLLVAATHGYLVAWNIPGNILEGLAAILLWPLVAFFGVDLHALIA</sequence>
<evidence type="ECO:0000313" key="3">
    <source>
        <dbReference type="Proteomes" id="UP000273807"/>
    </source>
</evidence>
<gene>
    <name evidence="2" type="ORF">D7003_02830</name>
</gene>
<protein>
    <submittedName>
        <fullName evidence="2">Uncharacterized protein</fullName>
    </submittedName>
</protein>
<feature type="transmembrane region" description="Helical" evidence="1">
    <location>
        <begin position="12"/>
        <end position="36"/>
    </location>
</feature>
<proteinExistence type="predicted"/>
<accession>A0A3N0C7M8</accession>
<keyword evidence="1" id="KW-0812">Transmembrane</keyword>
<name>A0A3N0C7M8_9MICC</name>
<dbReference type="OrthoDB" id="4954622at2"/>
<keyword evidence="1" id="KW-0472">Membrane</keyword>
<dbReference type="Proteomes" id="UP000273807">
    <property type="component" value="Unassembled WGS sequence"/>
</dbReference>
<evidence type="ECO:0000313" key="2">
    <source>
        <dbReference type="EMBL" id="RNL59211.1"/>
    </source>
</evidence>
<reference evidence="2 3" key="1">
    <citation type="submission" date="2018-10" db="EMBL/GenBank/DDBJ databases">
        <title>Genome sequencing of Arthrobacter oryzae TNB02.</title>
        <authorList>
            <person name="Cho Y.-J."/>
            <person name="Cho A."/>
            <person name="Kim O.-S."/>
        </authorList>
    </citation>
    <scope>NUCLEOTIDE SEQUENCE [LARGE SCALE GENOMIC DNA]</scope>
    <source>
        <strain evidence="2 3">TNB02</strain>
    </source>
</reference>
<dbReference type="AlphaFoldDB" id="A0A3N0C7M8"/>
<organism evidence="2 3">
    <name type="scientific">Arthrobacter oryzae</name>
    <dbReference type="NCBI Taxonomy" id="409290"/>
    <lineage>
        <taxon>Bacteria</taxon>
        <taxon>Bacillati</taxon>
        <taxon>Actinomycetota</taxon>
        <taxon>Actinomycetes</taxon>
        <taxon>Micrococcales</taxon>
        <taxon>Micrococcaceae</taxon>
        <taxon>Arthrobacter</taxon>
    </lineage>
</organism>
<comment type="caution">
    <text evidence="2">The sequence shown here is derived from an EMBL/GenBank/DDBJ whole genome shotgun (WGS) entry which is preliminary data.</text>
</comment>